<feature type="region of interest" description="Disordered" evidence="1">
    <location>
        <begin position="107"/>
        <end position="132"/>
    </location>
</feature>
<feature type="region of interest" description="Disordered" evidence="1">
    <location>
        <begin position="1"/>
        <end position="32"/>
    </location>
</feature>
<keyword evidence="3" id="KW-1185">Reference proteome</keyword>
<accession>A0A919JID2</accession>
<evidence type="ECO:0000313" key="3">
    <source>
        <dbReference type="Proteomes" id="UP000647172"/>
    </source>
</evidence>
<dbReference type="Proteomes" id="UP000647172">
    <property type="component" value="Unassembled WGS sequence"/>
</dbReference>
<feature type="region of interest" description="Disordered" evidence="1">
    <location>
        <begin position="182"/>
        <end position="201"/>
    </location>
</feature>
<feature type="compositionally biased region" description="Basic and acidic residues" evidence="1">
    <location>
        <begin position="16"/>
        <end position="32"/>
    </location>
</feature>
<proteinExistence type="predicted"/>
<organism evidence="2 3">
    <name type="scientific">Actinoplanes nipponensis</name>
    <dbReference type="NCBI Taxonomy" id="135950"/>
    <lineage>
        <taxon>Bacteria</taxon>
        <taxon>Bacillati</taxon>
        <taxon>Actinomycetota</taxon>
        <taxon>Actinomycetes</taxon>
        <taxon>Micromonosporales</taxon>
        <taxon>Micromonosporaceae</taxon>
        <taxon>Actinoplanes</taxon>
    </lineage>
</organism>
<dbReference type="AlphaFoldDB" id="A0A919JID2"/>
<evidence type="ECO:0000313" key="2">
    <source>
        <dbReference type="EMBL" id="GIE51086.1"/>
    </source>
</evidence>
<reference evidence="2" key="1">
    <citation type="submission" date="2021-01" db="EMBL/GenBank/DDBJ databases">
        <title>Whole genome shotgun sequence of Actinoplanes nipponensis NBRC 14063.</title>
        <authorList>
            <person name="Komaki H."/>
            <person name="Tamura T."/>
        </authorList>
    </citation>
    <scope>NUCLEOTIDE SEQUENCE</scope>
    <source>
        <strain evidence="2">NBRC 14063</strain>
    </source>
</reference>
<comment type="caution">
    <text evidence="2">The sequence shown here is derived from an EMBL/GenBank/DDBJ whole genome shotgun (WGS) entry which is preliminary data.</text>
</comment>
<evidence type="ECO:0000256" key="1">
    <source>
        <dbReference type="SAM" id="MobiDB-lite"/>
    </source>
</evidence>
<gene>
    <name evidence="2" type="ORF">Ani05nite_46200</name>
</gene>
<feature type="compositionally biased region" description="Low complexity" evidence="1">
    <location>
        <begin position="107"/>
        <end position="120"/>
    </location>
</feature>
<sequence length="201" mass="21188">MRHAEPENVSGRSYRRGMDDNEHPPENDHRPHLNLERHLTIGPHVYQLTAAGTGDEPIGLSLVGWSATGEVVSEISGGISPADLAPVADALTSTLAGLAALRRQRLTASGSAASAPTAPGERQRRHRNQGVRWTAEDDERLAARHRAGASSRELMAEFGRSRGGILARLEHLGLITPDAVPVAPAQRSGAGDGTGVVTEAA</sequence>
<name>A0A919JID2_9ACTN</name>
<protein>
    <submittedName>
        <fullName evidence="2">Uncharacterized protein</fullName>
    </submittedName>
</protein>
<dbReference type="EMBL" id="BOMQ01000054">
    <property type="protein sequence ID" value="GIE51086.1"/>
    <property type="molecule type" value="Genomic_DNA"/>
</dbReference>